<protein>
    <recommendedName>
        <fullName evidence="3">Mos1 transposase HTH domain-containing protein</fullName>
    </recommendedName>
</protein>
<name>A0A4Y2MW43_ARAVE</name>
<evidence type="ECO:0000313" key="1">
    <source>
        <dbReference type="EMBL" id="GBN31305.1"/>
    </source>
</evidence>
<keyword evidence="2" id="KW-1185">Reference proteome</keyword>
<dbReference type="OrthoDB" id="6417227at2759"/>
<evidence type="ECO:0008006" key="3">
    <source>
        <dbReference type="Google" id="ProtNLM"/>
    </source>
</evidence>
<sequence length="93" mass="10975">MEVCAVMRYEWVRGTSILDIQRRLQGVYGDDVMSCHMVGRSCSMFSEGRQMWMWRGLHFAAPSPTRPFIAHDSTDFHLRPRFEHKSFCHTDLH</sequence>
<organism evidence="1 2">
    <name type="scientific">Araneus ventricosus</name>
    <name type="common">Orbweaver spider</name>
    <name type="synonym">Epeira ventricosa</name>
    <dbReference type="NCBI Taxonomy" id="182803"/>
    <lineage>
        <taxon>Eukaryota</taxon>
        <taxon>Metazoa</taxon>
        <taxon>Ecdysozoa</taxon>
        <taxon>Arthropoda</taxon>
        <taxon>Chelicerata</taxon>
        <taxon>Arachnida</taxon>
        <taxon>Araneae</taxon>
        <taxon>Araneomorphae</taxon>
        <taxon>Entelegynae</taxon>
        <taxon>Araneoidea</taxon>
        <taxon>Araneidae</taxon>
        <taxon>Araneus</taxon>
    </lineage>
</organism>
<comment type="caution">
    <text evidence="1">The sequence shown here is derived from an EMBL/GenBank/DDBJ whole genome shotgun (WGS) entry which is preliminary data.</text>
</comment>
<dbReference type="EMBL" id="BGPR01008064">
    <property type="protein sequence ID" value="GBN31305.1"/>
    <property type="molecule type" value="Genomic_DNA"/>
</dbReference>
<proteinExistence type="predicted"/>
<dbReference type="Proteomes" id="UP000499080">
    <property type="component" value="Unassembled WGS sequence"/>
</dbReference>
<reference evidence="1 2" key="1">
    <citation type="journal article" date="2019" name="Sci. Rep.">
        <title>Orb-weaving spider Araneus ventricosus genome elucidates the spidroin gene catalogue.</title>
        <authorList>
            <person name="Kono N."/>
            <person name="Nakamura H."/>
            <person name="Ohtoshi R."/>
            <person name="Moran D.A.P."/>
            <person name="Shinohara A."/>
            <person name="Yoshida Y."/>
            <person name="Fujiwara M."/>
            <person name="Mori M."/>
            <person name="Tomita M."/>
            <person name="Arakawa K."/>
        </authorList>
    </citation>
    <scope>NUCLEOTIDE SEQUENCE [LARGE SCALE GENOMIC DNA]</scope>
</reference>
<dbReference type="AlphaFoldDB" id="A0A4Y2MW43"/>
<evidence type="ECO:0000313" key="2">
    <source>
        <dbReference type="Proteomes" id="UP000499080"/>
    </source>
</evidence>
<accession>A0A4Y2MW43</accession>
<gene>
    <name evidence="1" type="ORF">AVEN_138042_1</name>
</gene>